<feature type="domain" description="AMP-binding enzyme C-terminal" evidence="3">
    <location>
        <begin position="436"/>
        <end position="518"/>
    </location>
</feature>
<dbReference type="InterPro" id="IPR000873">
    <property type="entry name" value="AMP-dep_synth/lig_dom"/>
</dbReference>
<dbReference type="Pfam" id="PF00501">
    <property type="entry name" value="AMP-binding"/>
    <property type="match status" value="1"/>
</dbReference>
<name>A0AAD6D5B2_9EURO</name>
<dbReference type="AlphaFoldDB" id="A0AAD6D5B2"/>
<dbReference type="GO" id="GO:0006631">
    <property type="term" value="P:fatty acid metabolic process"/>
    <property type="evidence" value="ECO:0007669"/>
    <property type="project" value="TreeGrafter"/>
</dbReference>
<comment type="similarity">
    <text evidence="1">Belongs to the ATP-dependent AMP-binding enzyme family.</text>
</comment>
<dbReference type="Gene3D" id="3.40.50.12780">
    <property type="entry name" value="N-terminal domain of ligase-like"/>
    <property type="match status" value="1"/>
</dbReference>
<dbReference type="Pfam" id="PF13193">
    <property type="entry name" value="AMP-binding_C"/>
    <property type="match status" value="1"/>
</dbReference>
<dbReference type="Proteomes" id="UP001220324">
    <property type="component" value="Unassembled WGS sequence"/>
</dbReference>
<dbReference type="GO" id="GO:0031956">
    <property type="term" value="F:medium-chain fatty acid-CoA ligase activity"/>
    <property type="evidence" value="ECO:0007669"/>
    <property type="project" value="TreeGrafter"/>
</dbReference>
<feature type="domain" description="AMP-dependent synthetase/ligase" evidence="2">
    <location>
        <begin position="30"/>
        <end position="372"/>
    </location>
</feature>
<keyword evidence="5" id="KW-1185">Reference proteome</keyword>
<gene>
    <name evidence="4" type="ORF">N7494_002028</name>
</gene>
<evidence type="ECO:0000313" key="5">
    <source>
        <dbReference type="Proteomes" id="UP001220324"/>
    </source>
</evidence>
<protein>
    <recommendedName>
        <fullName evidence="6">AMP-dependent synthetase/ligase domain-containing protein</fullName>
    </recommendedName>
</protein>
<dbReference type="PANTHER" id="PTHR43201">
    <property type="entry name" value="ACYL-COA SYNTHETASE"/>
    <property type="match status" value="1"/>
</dbReference>
<dbReference type="InterPro" id="IPR025110">
    <property type="entry name" value="AMP-bd_C"/>
</dbReference>
<evidence type="ECO:0008006" key="6">
    <source>
        <dbReference type="Google" id="ProtNLM"/>
    </source>
</evidence>
<sequence>MTQTKNKRVEKFPNDPIFNQLASLAAQIKRPIIHDPTGLEFTYNRLLNDVSRLRATLRESLPPSSFDEQGIIDQERPYVCILADADYNFIVSFITILALGGVVVPLASGVLPEEAKYFFEKTKSSILLASENRITQAVAIKEYIFEQASTNIAVVQIPQTEEDFQNIEIAIDDHLTFTPAQPAVVIFTSGTTGRPKGVVFPRRRYHYPSSADYNRVVISYRPPHWVGGLRSLIQPVLQGHAVHILPNRPGPDVFWEYFRTVPFTHMSLNPTSLRELRDYFEANLSHLPQEDLDKYLQNLRNLNDIASSGAMIEDSTLQFWRDILGKNIINNSYALTETGPVTKTQTGSTLKYSVGVPWPWVSLKLSDGDYGEALVKTHLSFSEYLDDEEATKRAFDEEGYFRTGDILRRVGDQYVFEGRVSTDFVLFYGYRIPIVELEGSLIDLPYIKEAYVIGAPDHEAKELAAAIVRLKACSDNREAITLKKIRKDLSATLATHKLPALLRILQDGEEIPRTAGGKSIKPGLLQKFFGIETIIPKGYSFPHTEFWGNRIEQGLRQTRPWDWCGLQRSD</sequence>
<evidence type="ECO:0000313" key="4">
    <source>
        <dbReference type="EMBL" id="KAJ5552650.1"/>
    </source>
</evidence>
<dbReference type="InterPro" id="IPR045851">
    <property type="entry name" value="AMP-bd_C_sf"/>
</dbReference>
<dbReference type="PANTHER" id="PTHR43201:SF8">
    <property type="entry name" value="ACYL-COA SYNTHETASE FAMILY MEMBER 3"/>
    <property type="match status" value="1"/>
</dbReference>
<organism evidence="4 5">
    <name type="scientific">Penicillium frequentans</name>
    <dbReference type="NCBI Taxonomy" id="3151616"/>
    <lineage>
        <taxon>Eukaryota</taxon>
        <taxon>Fungi</taxon>
        <taxon>Dikarya</taxon>
        <taxon>Ascomycota</taxon>
        <taxon>Pezizomycotina</taxon>
        <taxon>Eurotiomycetes</taxon>
        <taxon>Eurotiomycetidae</taxon>
        <taxon>Eurotiales</taxon>
        <taxon>Aspergillaceae</taxon>
        <taxon>Penicillium</taxon>
    </lineage>
</organism>
<evidence type="ECO:0000256" key="1">
    <source>
        <dbReference type="ARBA" id="ARBA00006432"/>
    </source>
</evidence>
<dbReference type="InterPro" id="IPR042099">
    <property type="entry name" value="ANL_N_sf"/>
</dbReference>
<proteinExistence type="inferred from homology"/>
<evidence type="ECO:0000259" key="2">
    <source>
        <dbReference type="Pfam" id="PF00501"/>
    </source>
</evidence>
<dbReference type="CDD" id="cd04433">
    <property type="entry name" value="AFD_class_I"/>
    <property type="match status" value="1"/>
</dbReference>
<dbReference type="InterPro" id="IPR020845">
    <property type="entry name" value="AMP-binding_CS"/>
</dbReference>
<dbReference type="Gene3D" id="3.30.300.30">
    <property type="match status" value="1"/>
</dbReference>
<dbReference type="PROSITE" id="PS00455">
    <property type="entry name" value="AMP_BINDING"/>
    <property type="match status" value="1"/>
</dbReference>
<evidence type="ECO:0000259" key="3">
    <source>
        <dbReference type="Pfam" id="PF13193"/>
    </source>
</evidence>
<dbReference type="SUPFAM" id="SSF56801">
    <property type="entry name" value="Acetyl-CoA synthetase-like"/>
    <property type="match status" value="1"/>
</dbReference>
<comment type="caution">
    <text evidence="4">The sequence shown here is derived from an EMBL/GenBank/DDBJ whole genome shotgun (WGS) entry which is preliminary data.</text>
</comment>
<dbReference type="EMBL" id="JAQIZZ010000002">
    <property type="protein sequence ID" value="KAJ5552650.1"/>
    <property type="molecule type" value="Genomic_DNA"/>
</dbReference>
<accession>A0AAD6D5B2</accession>
<reference evidence="4 5" key="1">
    <citation type="journal article" date="2023" name="IMA Fungus">
        <title>Comparative genomic study of the Penicillium genus elucidates a diverse pangenome and 15 lateral gene transfer events.</title>
        <authorList>
            <person name="Petersen C."/>
            <person name="Sorensen T."/>
            <person name="Nielsen M.R."/>
            <person name="Sondergaard T.E."/>
            <person name="Sorensen J.L."/>
            <person name="Fitzpatrick D.A."/>
            <person name="Frisvad J.C."/>
            <person name="Nielsen K.L."/>
        </authorList>
    </citation>
    <scope>NUCLEOTIDE SEQUENCE [LARGE SCALE GENOMIC DNA]</scope>
    <source>
        <strain evidence="4 5">IBT 35679</strain>
    </source>
</reference>